<dbReference type="Proteomes" id="UP000553776">
    <property type="component" value="Unassembled WGS sequence"/>
</dbReference>
<dbReference type="GO" id="GO:0003677">
    <property type="term" value="F:DNA binding"/>
    <property type="evidence" value="ECO:0007669"/>
    <property type="project" value="UniProtKB-UniRule"/>
</dbReference>
<dbReference type="Pfam" id="PF14659">
    <property type="entry name" value="Phage_int_SAM_3"/>
    <property type="match status" value="1"/>
</dbReference>
<dbReference type="InterPro" id="IPR010998">
    <property type="entry name" value="Integrase_recombinase_N"/>
</dbReference>
<dbReference type="InterPro" id="IPR013762">
    <property type="entry name" value="Integrase-like_cat_sf"/>
</dbReference>
<keyword evidence="9" id="KW-1185">Reference proteome</keyword>
<evidence type="ECO:0000256" key="5">
    <source>
        <dbReference type="PROSITE-ProRule" id="PRU01248"/>
    </source>
</evidence>
<evidence type="ECO:0000256" key="3">
    <source>
        <dbReference type="ARBA" id="ARBA00023125"/>
    </source>
</evidence>
<comment type="similarity">
    <text evidence="1">Belongs to the 'phage' integrase family.</text>
</comment>
<gene>
    <name evidence="8" type="ORF">H7B90_05160</name>
</gene>
<dbReference type="PANTHER" id="PTHR30349:SF64">
    <property type="entry name" value="PROPHAGE INTEGRASE INTD-RELATED"/>
    <property type="match status" value="1"/>
</dbReference>
<sequence length="381" mass="44167">MASFKQNPNTGYWYFVIDVGKDMITGKRKQKTISKDDKGRNFESERAARRYAVKVEEEIERGRKFDSVKFSDYLKDYFEKVAVEKISEVTYNQQWMTTRLYIIPYLGHHKIDKINDEIIEKYYAKLLANGVSRAYIALIRIVLSKAFKHALKKRLIMENPMYLVTTPAYKPESKTVWTPEQIDHFLEVTKESKFYALYILAESTGMRRGEMLALEWDDIDFENARVTINKSLKYTKKKGLHISGPKTENSRRTITIPQYTIEVLREHKKNQLEGVRIVFDNFGEYYSPGLVSDNFLRDCKRSNLPSSTLHGLRHAHASYLLSIGYSVADVAARLGDTKETVMKTYAHVLPNTQNEIAAALDRRKCVDKQSPIDQKSPEICE</sequence>
<evidence type="ECO:0000256" key="4">
    <source>
        <dbReference type="ARBA" id="ARBA00023172"/>
    </source>
</evidence>
<keyword evidence="2" id="KW-0229">DNA integration</keyword>
<evidence type="ECO:0000313" key="8">
    <source>
        <dbReference type="EMBL" id="MBB6690787.1"/>
    </source>
</evidence>
<dbReference type="InterPro" id="IPR028259">
    <property type="entry name" value="AP2-like_int_N"/>
</dbReference>
<dbReference type="PROSITE" id="PS51900">
    <property type="entry name" value="CB"/>
    <property type="match status" value="1"/>
</dbReference>
<evidence type="ECO:0000259" key="7">
    <source>
        <dbReference type="PROSITE" id="PS51900"/>
    </source>
</evidence>
<dbReference type="SUPFAM" id="SSF56349">
    <property type="entry name" value="DNA breaking-rejoining enzymes"/>
    <property type="match status" value="1"/>
</dbReference>
<evidence type="ECO:0000256" key="2">
    <source>
        <dbReference type="ARBA" id="ARBA00022908"/>
    </source>
</evidence>
<protein>
    <submittedName>
        <fullName evidence="8">Tyrosine-type recombinase/integrase</fullName>
    </submittedName>
</protein>
<name>A0A841TR10_9BACL</name>
<comment type="caution">
    <text evidence="8">The sequence shown here is derived from an EMBL/GenBank/DDBJ whole genome shotgun (WGS) entry which is preliminary data.</text>
</comment>
<dbReference type="Pfam" id="PF00589">
    <property type="entry name" value="Phage_integrase"/>
    <property type="match status" value="1"/>
</dbReference>
<proteinExistence type="inferred from homology"/>
<keyword evidence="4" id="KW-0233">DNA recombination</keyword>
<keyword evidence="3 5" id="KW-0238">DNA-binding</keyword>
<organism evidence="8 9">
    <name type="scientific">Cohnella xylanilytica</name>
    <dbReference type="NCBI Taxonomy" id="557555"/>
    <lineage>
        <taxon>Bacteria</taxon>
        <taxon>Bacillati</taxon>
        <taxon>Bacillota</taxon>
        <taxon>Bacilli</taxon>
        <taxon>Bacillales</taxon>
        <taxon>Paenibacillaceae</taxon>
        <taxon>Cohnella</taxon>
    </lineage>
</organism>
<dbReference type="PANTHER" id="PTHR30349">
    <property type="entry name" value="PHAGE INTEGRASE-RELATED"/>
    <property type="match status" value="1"/>
</dbReference>
<accession>A0A841TR10</accession>
<dbReference type="GO" id="GO:0015074">
    <property type="term" value="P:DNA integration"/>
    <property type="evidence" value="ECO:0007669"/>
    <property type="project" value="UniProtKB-KW"/>
</dbReference>
<dbReference type="EMBL" id="JACJVR010000018">
    <property type="protein sequence ID" value="MBB6690787.1"/>
    <property type="molecule type" value="Genomic_DNA"/>
</dbReference>
<dbReference type="InterPro" id="IPR050090">
    <property type="entry name" value="Tyrosine_recombinase_XerCD"/>
</dbReference>
<dbReference type="Gene3D" id="1.10.150.130">
    <property type="match status" value="1"/>
</dbReference>
<dbReference type="GO" id="GO:0006310">
    <property type="term" value="P:DNA recombination"/>
    <property type="evidence" value="ECO:0007669"/>
    <property type="project" value="UniProtKB-KW"/>
</dbReference>
<dbReference type="InterPro" id="IPR002104">
    <property type="entry name" value="Integrase_catalytic"/>
</dbReference>
<dbReference type="InterPro" id="IPR011010">
    <property type="entry name" value="DNA_brk_join_enz"/>
</dbReference>
<evidence type="ECO:0000256" key="1">
    <source>
        <dbReference type="ARBA" id="ARBA00008857"/>
    </source>
</evidence>
<dbReference type="InterPro" id="IPR004107">
    <property type="entry name" value="Integrase_SAM-like_N"/>
</dbReference>
<feature type="domain" description="Tyr recombinase" evidence="6">
    <location>
        <begin position="172"/>
        <end position="358"/>
    </location>
</feature>
<evidence type="ECO:0000313" key="9">
    <source>
        <dbReference type="Proteomes" id="UP000553776"/>
    </source>
</evidence>
<dbReference type="Gene3D" id="1.10.443.10">
    <property type="entry name" value="Intergrase catalytic core"/>
    <property type="match status" value="1"/>
</dbReference>
<dbReference type="CDD" id="cd01189">
    <property type="entry name" value="INT_ICEBs1_C_like"/>
    <property type="match status" value="1"/>
</dbReference>
<dbReference type="AlphaFoldDB" id="A0A841TR10"/>
<feature type="domain" description="Core-binding (CB)" evidence="7">
    <location>
        <begin position="68"/>
        <end position="151"/>
    </location>
</feature>
<evidence type="ECO:0000259" key="6">
    <source>
        <dbReference type="PROSITE" id="PS51898"/>
    </source>
</evidence>
<dbReference type="Pfam" id="PF14657">
    <property type="entry name" value="Arm-DNA-bind_4"/>
    <property type="match status" value="1"/>
</dbReference>
<reference evidence="8 9" key="1">
    <citation type="submission" date="2020-08" db="EMBL/GenBank/DDBJ databases">
        <title>Cohnella phylogeny.</title>
        <authorList>
            <person name="Dunlap C."/>
        </authorList>
    </citation>
    <scope>NUCLEOTIDE SEQUENCE [LARGE SCALE GENOMIC DNA]</scope>
    <source>
        <strain evidence="8 9">DSM 25239</strain>
    </source>
</reference>
<dbReference type="InterPro" id="IPR044068">
    <property type="entry name" value="CB"/>
</dbReference>
<dbReference type="RefSeq" id="WP_185134790.1">
    <property type="nucleotide sequence ID" value="NZ_JACJVR010000018.1"/>
</dbReference>
<dbReference type="PROSITE" id="PS51898">
    <property type="entry name" value="TYR_RECOMBINASE"/>
    <property type="match status" value="1"/>
</dbReference>